<evidence type="ECO:0000256" key="5">
    <source>
        <dbReference type="ARBA" id="ARBA00022958"/>
    </source>
</evidence>
<organism evidence="9 10">
    <name type="scientific">Alteromonas stellipolaris</name>
    <dbReference type="NCBI Taxonomy" id="233316"/>
    <lineage>
        <taxon>Bacteria</taxon>
        <taxon>Pseudomonadati</taxon>
        <taxon>Pseudomonadota</taxon>
        <taxon>Gammaproteobacteria</taxon>
        <taxon>Alteromonadales</taxon>
        <taxon>Alteromonadaceae</taxon>
        <taxon>Alteromonas/Salinimonas group</taxon>
        <taxon>Alteromonas</taxon>
    </lineage>
</organism>
<dbReference type="Pfam" id="PF01996">
    <property type="entry name" value="F420_ligase"/>
    <property type="match status" value="1"/>
</dbReference>
<evidence type="ECO:0000313" key="9">
    <source>
        <dbReference type="EMBL" id="MDO6577559.1"/>
    </source>
</evidence>
<dbReference type="PANTHER" id="PTHR47917:SF1">
    <property type="entry name" value="COENZYME F420:L-GLUTAMATE LIGASE"/>
    <property type="match status" value="1"/>
</dbReference>
<dbReference type="GO" id="GO:0046872">
    <property type="term" value="F:metal ion binding"/>
    <property type="evidence" value="ECO:0007669"/>
    <property type="project" value="UniProtKB-KW"/>
</dbReference>
<dbReference type="InterPro" id="IPR002847">
    <property type="entry name" value="F420-0_gamma-glut_ligase-dom"/>
</dbReference>
<evidence type="ECO:0000256" key="3">
    <source>
        <dbReference type="ARBA" id="ARBA00022741"/>
    </source>
</evidence>
<proteinExistence type="predicted"/>
<feature type="domain" description="Coenzyme F420:L-glutamate ligase-like" evidence="8">
    <location>
        <begin position="12"/>
        <end position="236"/>
    </location>
</feature>
<keyword evidence="5" id="KW-0630">Potassium</keyword>
<dbReference type="AlphaFoldDB" id="A0AAW7Z285"/>
<keyword evidence="7" id="KW-0464">Manganese</keyword>
<dbReference type="SUPFAM" id="SSF144010">
    <property type="entry name" value="CofE-like"/>
    <property type="match status" value="1"/>
</dbReference>
<evidence type="ECO:0000256" key="4">
    <source>
        <dbReference type="ARBA" id="ARBA00022842"/>
    </source>
</evidence>
<dbReference type="InterPro" id="IPR008225">
    <property type="entry name" value="F420-0_g-glutamyl_ligase"/>
</dbReference>
<evidence type="ECO:0000259" key="8">
    <source>
        <dbReference type="Pfam" id="PF01996"/>
    </source>
</evidence>
<dbReference type="NCBIfam" id="TIGR01916">
    <property type="entry name" value="F420_cofE"/>
    <property type="match status" value="1"/>
</dbReference>
<evidence type="ECO:0000256" key="7">
    <source>
        <dbReference type="ARBA" id="ARBA00023211"/>
    </source>
</evidence>
<dbReference type="PANTHER" id="PTHR47917">
    <property type="match status" value="1"/>
</dbReference>
<gene>
    <name evidence="9" type="primary">cofE</name>
    <name evidence="9" type="ORF">Q4527_09145</name>
</gene>
<protein>
    <submittedName>
        <fullName evidence="9">Coenzyme F420-0:L-glutamate ligase</fullName>
        <ecNumber evidence="9">6.3.2.31</ecNumber>
    </submittedName>
</protein>
<keyword evidence="6" id="KW-0342">GTP-binding</keyword>
<dbReference type="GO" id="GO:0052618">
    <property type="term" value="F:coenzyme F420-0:L-glutamate ligase activity"/>
    <property type="evidence" value="ECO:0007669"/>
    <property type="project" value="UniProtKB-EC"/>
</dbReference>
<sequence length="260" mass="27974">MRALTINTIEGLPDIREGDNLVGLIIEKLTAQRQVLCEGDVLVIAQKIISKAEGAVCHVDDITPTEEAIDVAEKVNKDPRKVTVILSESTRLVKVHKHPAANEGIIITEHRLGHISANAAVDESNTDNPGELILLPKDPDTSARIIAESLCKYYGAPEHSIGVVISDTFGRPWRLGQTNVAIGVANVPALNPLYGECDAWGRPLKVTAPALADELAAASGLLMSKQGKCPVILFKGLEWESNPDSKASDLLRPTQEDLFA</sequence>
<dbReference type="GO" id="GO:0005525">
    <property type="term" value="F:GTP binding"/>
    <property type="evidence" value="ECO:0007669"/>
    <property type="project" value="UniProtKB-KW"/>
</dbReference>
<dbReference type="Proteomes" id="UP001170717">
    <property type="component" value="Unassembled WGS sequence"/>
</dbReference>
<dbReference type="RefSeq" id="WP_061996817.1">
    <property type="nucleotide sequence ID" value="NZ_CANLMS010000004.1"/>
</dbReference>
<dbReference type="EMBL" id="JAUOQI010000005">
    <property type="protein sequence ID" value="MDO6577559.1"/>
    <property type="molecule type" value="Genomic_DNA"/>
</dbReference>
<keyword evidence="1 9" id="KW-0436">Ligase</keyword>
<evidence type="ECO:0000256" key="6">
    <source>
        <dbReference type="ARBA" id="ARBA00023134"/>
    </source>
</evidence>
<dbReference type="Gene3D" id="3.30.1330.100">
    <property type="entry name" value="CofE-like"/>
    <property type="match status" value="1"/>
</dbReference>
<dbReference type="EC" id="6.3.2.31" evidence="9"/>
<dbReference type="Gene3D" id="3.90.1660.10">
    <property type="entry name" value="CofE-like domain"/>
    <property type="match status" value="1"/>
</dbReference>
<reference evidence="9" key="1">
    <citation type="submission" date="2023-07" db="EMBL/GenBank/DDBJ databases">
        <title>Genome content predicts the carbon catabolic preferences of heterotrophic bacteria.</title>
        <authorList>
            <person name="Gralka M."/>
        </authorList>
    </citation>
    <scope>NUCLEOTIDE SEQUENCE</scope>
    <source>
        <strain evidence="9">F2M12</strain>
    </source>
</reference>
<keyword evidence="2" id="KW-0479">Metal-binding</keyword>
<accession>A0AAW7Z285</accession>
<comment type="caution">
    <text evidence="9">The sequence shown here is derived from an EMBL/GenBank/DDBJ whole genome shotgun (WGS) entry which is preliminary data.</text>
</comment>
<keyword evidence="3" id="KW-0547">Nucleotide-binding</keyword>
<evidence type="ECO:0000313" key="10">
    <source>
        <dbReference type="Proteomes" id="UP001170717"/>
    </source>
</evidence>
<name>A0AAW7Z285_9ALTE</name>
<evidence type="ECO:0000256" key="1">
    <source>
        <dbReference type="ARBA" id="ARBA00022598"/>
    </source>
</evidence>
<evidence type="ECO:0000256" key="2">
    <source>
        <dbReference type="ARBA" id="ARBA00022723"/>
    </source>
</evidence>
<keyword evidence="4" id="KW-0460">Magnesium</keyword>